<dbReference type="InterPro" id="IPR006626">
    <property type="entry name" value="PbH1"/>
</dbReference>
<accession>A0A5B8VSH2</accession>
<evidence type="ECO:0000313" key="3">
    <source>
        <dbReference type="EMBL" id="QEC74399.1"/>
    </source>
</evidence>
<keyword evidence="4" id="KW-1185">Reference proteome</keyword>
<gene>
    <name evidence="3" type="ORF">FSB73_22715</name>
</gene>
<dbReference type="InterPro" id="IPR011050">
    <property type="entry name" value="Pectin_lyase_fold/virulence"/>
</dbReference>
<protein>
    <submittedName>
        <fullName evidence="3">Glycoside hydrolase family 28 protein</fullName>
    </submittedName>
</protein>
<dbReference type="Pfam" id="PF13229">
    <property type="entry name" value="Beta_helix"/>
    <property type="match status" value="1"/>
</dbReference>
<dbReference type="OrthoDB" id="9795222at2"/>
<evidence type="ECO:0000259" key="2">
    <source>
        <dbReference type="Pfam" id="PF13229"/>
    </source>
</evidence>
<dbReference type="Pfam" id="PF12708">
    <property type="entry name" value="Pect-lyase_RHGA_epim"/>
    <property type="match status" value="1"/>
</dbReference>
<dbReference type="InterPro" id="IPR051801">
    <property type="entry name" value="GH28_Enzymes"/>
</dbReference>
<dbReference type="PANTHER" id="PTHR31339">
    <property type="entry name" value="PECTIN LYASE-RELATED"/>
    <property type="match status" value="1"/>
</dbReference>
<sequence length="522" mass="57386">MQIKQNTIRTLKSIGIILCLLLTGLFYSSKGIAQSGKAFYNVRDYGAKGDSVTIDGPAINAAIQAAAQKGGGTIYFPPGIYASYSIRLQSNIGIYLDQGAILLGAKEKSGNGYDAPEPKTPYDAYQDFGHNHWKNSLIWGIGLHDISITGQGMIWGKGLTRSTNQPKGGGNKAIGLKYCYNVTISDISILHGGHFALLATGVDNLTLHNLKVDTDRDGFDIDCCKNVRVSDCTVNSPFDDGICLKSSFALGYAKPTENVTITNCQVSGYDLGTLMDGTFKRTYSKYSDKTTTGRIKMGTESNGGFKNITISNCVFDYSRGLALESVDGGPIEDVTITNITMRDIVNAPIFIRLGARQRGPDTIPIGVVKRVIISNLVAYNVDPRHGVIISGIEGHPIEDLQLSNIRLYYKGGGIKDSMSRIVPEYTKDYPEPYRWKTMPAYGFFIRHVRNLKMHDIQTSFIQPDGRPPFVLDDVITANLYDIQAKKGEHTPWAILKEVEHLNMFHVQGVENLENQNFKSGIL</sequence>
<keyword evidence="3" id="KW-0378">Hydrolase</keyword>
<name>A0A5B8VSH2_9BACT</name>
<reference evidence="3 4" key="1">
    <citation type="journal article" date="2017" name="Int. J. Syst. Evol. Microbiol.">
        <title>Arachidicoccus ginsenosidivorans sp. nov., with ginsenoside-converting activity isolated from ginseng cultivating soil.</title>
        <authorList>
            <person name="Siddiqi M.Z."/>
            <person name="Aslam Z."/>
            <person name="Im W.T."/>
        </authorList>
    </citation>
    <scope>NUCLEOTIDE SEQUENCE [LARGE SCALE GENOMIC DNA]</scope>
    <source>
        <strain evidence="3 4">Gsoil 809</strain>
    </source>
</reference>
<dbReference type="GO" id="GO:0004650">
    <property type="term" value="F:polygalacturonase activity"/>
    <property type="evidence" value="ECO:0007669"/>
    <property type="project" value="InterPro"/>
</dbReference>
<evidence type="ECO:0000313" key="4">
    <source>
        <dbReference type="Proteomes" id="UP000321291"/>
    </source>
</evidence>
<dbReference type="InterPro" id="IPR012334">
    <property type="entry name" value="Pectin_lyas_fold"/>
</dbReference>
<feature type="domain" description="Right handed beta helix" evidence="2">
    <location>
        <begin position="164"/>
        <end position="268"/>
    </location>
</feature>
<dbReference type="EMBL" id="CP042434">
    <property type="protein sequence ID" value="QEC74399.1"/>
    <property type="molecule type" value="Genomic_DNA"/>
</dbReference>
<dbReference type="InterPro" id="IPR024535">
    <property type="entry name" value="RHGA/B-epi-like_pectate_lyase"/>
</dbReference>
<organism evidence="3 4">
    <name type="scientific">Arachidicoccus ginsenosidivorans</name>
    <dbReference type="NCBI Taxonomy" id="496057"/>
    <lineage>
        <taxon>Bacteria</taxon>
        <taxon>Pseudomonadati</taxon>
        <taxon>Bacteroidota</taxon>
        <taxon>Chitinophagia</taxon>
        <taxon>Chitinophagales</taxon>
        <taxon>Chitinophagaceae</taxon>
        <taxon>Arachidicoccus</taxon>
    </lineage>
</organism>
<dbReference type="Proteomes" id="UP000321291">
    <property type="component" value="Chromosome"/>
</dbReference>
<evidence type="ECO:0000259" key="1">
    <source>
        <dbReference type="Pfam" id="PF12708"/>
    </source>
</evidence>
<dbReference type="InterPro" id="IPR039448">
    <property type="entry name" value="Beta_helix"/>
</dbReference>
<dbReference type="AlphaFoldDB" id="A0A5B8VSH2"/>
<dbReference type="Gene3D" id="2.160.20.10">
    <property type="entry name" value="Single-stranded right-handed beta-helix, Pectin lyase-like"/>
    <property type="match status" value="1"/>
</dbReference>
<dbReference type="PANTHER" id="PTHR31339:SF9">
    <property type="entry name" value="PLASMIN AND FIBRONECTIN-BINDING PROTEIN A"/>
    <property type="match status" value="1"/>
</dbReference>
<proteinExistence type="predicted"/>
<feature type="domain" description="Rhamnogalacturonase A/B/Epimerase-like pectate lyase" evidence="1">
    <location>
        <begin position="39"/>
        <end position="90"/>
    </location>
</feature>
<dbReference type="SUPFAM" id="SSF51126">
    <property type="entry name" value="Pectin lyase-like"/>
    <property type="match status" value="1"/>
</dbReference>
<dbReference type="SMART" id="SM00710">
    <property type="entry name" value="PbH1"/>
    <property type="match status" value="7"/>
</dbReference>
<dbReference type="GO" id="GO:0005975">
    <property type="term" value="P:carbohydrate metabolic process"/>
    <property type="evidence" value="ECO:0007669"/>
    <property type="project" value="InterPro"/>
</dbReference>
<dbReference type="KEGG" id="agi:FSB73_22715"/>